<dbReference type="InterPro" id="IPR035069">
    <property type="entry name" value="TTHA1013/TTHA0281-like"/>
</dbReference>
<dbReference type="SUPFAM" id="SSF143100">
    <property type="entry name" value="TTHA1013/TTHA0281-like"/>
    <property type="match status" value="1"/>
</dbReference>
<comment type="caution">
    <text evidence="1">The sequence shown here is derived from an EMBL/GenBank/DDBJ whole genome shotgun (WGS) entry which is preliminary data.</text>
</comment>
<proteinExistence type="predicted"/>
<dbReference type="Gene3D" id="3.30.160.620">
    <property type="match status" value="1"/>
</dbReference>
<reference evidence="2" key="1">
    <citation type="journal article" date="2019" name="Int. J. Syst. Evol. Microbiol.">
        <title>The Global Catalogue of Microorganisms (GCM) 10K type strain sequencing project: providing services to taxonomists for standard genome sequencing and annotation.</title>
        <authorList>
            <consortium name="The Broad Institute Genomics Platform"/>
            <consortium name="The Broad Institute Genome Sequencing Center for Infectious Disease"/>
            <person name="Wu L."/>
            <person name="Ma J."/>
        </authorList>
    </citation>
    <scope>NUCLEOTIDE SEQUENCE [LARGE SCALE GENOMIC DNA]</scope>
    <source>
        <strain evidence="2">JCM 17939</strain>
    </source>
</reference>
<sequence length="86" mass="9629">MSRVRAQAVAEDGGWSVFLPGAPISADGSTFDEAITEMVDSLREYAADWQKRLCDAPNHRRQRGLVQLINLNDDDRLRAWLIEATA</sequence>
<gene>
    <name evidence="1" type="ORF">GCM10023196_056630</name>
</gene>
<name>A0ABP8UF17_9ACTN</name>
<organism evidence="1 2">
    <name type="scientific">Actinoallomurus vinaceus</name>
    <dbReference type="NCBI Taxonomy" id="1080074"/>
    <lineage>
        <taxon>Bacteria</taxon>
        <taxon>Bacillati</taxon>
        <taxon>Actinomycetota</taxon>
        <taxon>Actinomycetes</taxon>
        <taxon>Streptosporangiales</taxon>
        <taxon>Thermomonosporaceae</taxon>
        <taxon>Actinoallomurus</taxon>
    </lineage>
</organism>
<keyword evidence="2" id="KW-1185">Reference proteome</keyword>
<protein>
    <recommendedName>
        <fullName evidence="3">Antitoxin HicB</fullName>
    </recommendedName>
</protein>
<evidence type="ECO:0000313" key="2">
    <source>
        <dbReference type="Proteomes" id="UP001501442"/>
    </source>
</evidence>
<accession>A0ABP8UF17</accession>
<dbReference type="EMBL" id="BAABHK010000008">
    <property type="protein sequence ID" value="GAA4630613.1"/>
    <property type="molecule type" value="Genomic_DNA"/>
</dbReference>
<evidence type="ECO:0000313" key="1">
    <source>
        <dbReference type="EMBL" id="GAA4630613.1"/>
    </source>
</evidence>
<evidence type="ECO:0008006" key="3">
    <source>
        <dbReference type="Google" id="ProtNLM"/>
    </source>
</evidence>
<dbReference type="Proteomes" id="UP001501442">
    <property type="component" value="Unassembled WGS sequence"/>
</dbReference>